<sequence length="1261" mass="134896">MESVPRNGKTTCGGDVSHLGARMGNYSQPKPAVTDKKGRPLNKDTSEDCGSSGPTTSCDANTAYALNLLRGGKGSSLRGVSTHSAGCQSESGASSVVSSTEHVQNNKVSSLPSKKRRRGIVGPVPATAASAHPGDFSPRTSSGSEEKSSNRGSVATSASNQEATCAANPSGIDSSRCNSKRAAVEYASLKGTFIAGKFEAGSCTNVSLIHSVDREVDEETRASLENTGGVEATENGGSHTLEMIVNSASSCTNGLVVPKGDHCPILTSDLPFLARRGGEGDVSLPPYLLLTERDLKVCCQSFTARDQSADDGDEDGDVLYAGSSESGGDSQLSYLDDTDEHSAIVNKLAPLSASTLRPAAKYWGVGGEEYGEDACRVGIASRICSLTVSICLATSDRMDQRGFASSSSEPPNSKQRRGKCNVSVNTASLESGREGSIAGGSGNNANGVTTSSGIREEERMEKLLYLRRQIKSLGGKKLEYFSHAFGYKDCDCQKDVVCMAASALAVFMYFSPLPLPLLEDICRELSISTDCAGKESLDFNVRAECLAEKISSHFYPMCRGFPPVTKCPLMPQMQIHEHAPGRYTCTVDNAELLEELPLHRLISNQFSCKKIRWQAILMLCDNELTFHVWHRHSGPLRARMVIRSQDPKRKRRNNKNNNNNNNNNGSEGNGEDLSSQNALKERPVLFLEKEVEAAPGELVGYDNFVQLTVALRSQANAQRDYRLYNSAEDRLTFQFALNLLNLDGTPFADSGSKKTTSNTNSGKGVSGSHQVNSAELTGTSAAEGKRRKEVEKAVQKLEKLETQEREALNKMCVNAHRQLMDDYNRGCQKAVQKKKERERKALLAKVGPNPELQRELNSLTQTVAANRTQVAKLSKEKAKEEENVQRLQNQIEEDNRKLEELRRQFKSLCETLSSIEKDKKALVERKKEWEGFGQHRGADMPVALNIPGLTATRHDKLAIDDVQSFLVFAATKDSALDASAGTPPSTNLTPQLHPAEQGTTGTRAVSPVGVTGSSINGAGVSVPLPRSAGTVGGGSSFAPPATGCLAMDLSWELYSKRPPFTTMLANNNGGNALSSLAVTCDASSPPPSQRHQHPIDISQLTCEVSDDAPITDRSSPTSNGGFTVTAVFGAPDSTSRFSLDANAAPYTPTPPISAQPASGAVPHAGFTPNGVPSDPLLRLSPQTSSPSVPYSGSSSMTAGCAFPEKPRYTYVSTPIANLSTSPGIGLFGIKSFGPSSIGGEPSETQSRSEEGLRFPTAQWSF</sequence>
<keyword evidence="1" id="KW-0175">Coiled coil</keyword>
<reference evidence="4" key="1">
    <citation type="journal article" date="2010" name="PLoS Negl. Trop. Dis.">
        <title>The genome sequence of Trypanosoma brucei gambiense, causative agent of chronic human african trypanosomiasis.</title>
        <authorList>
            <person name="Jackson A.P."/>
            <person name="Sanders M."/>
            <person name="Berry A."/>
            <person name="McQuillan J."/>
            <person name="Aslett M.A."/>
            <person name="Quail M.A."/>
            <person name="Chukualim B."/>
            <person name="Capewell P."/>
            <person name="MacLeod A."/>
            <person name="Melville S.E."/>
            <person name="Gibson W."/>
            <person name="Barry J.D."/>
            <person name="Berriman M."/>
            <person name="Hertz-Fowler C."/>
        </authorList>
    </citation>
    <scope>NUCLEOTIDE SEQUENCE [LARGE SCALE GENOMIC DNA]</scope>
    <source>
        <strain evidence="4">MHOM/CI/86/DAL972</strain>
    </source>
</reference>
<feature type="compositionally biased region" description="Low complexity" evidence="2">
    <location>
        <begin position="89"/>
        <end position="99"/>
    </location>
</feature>
<dbReference type="AlphaFoldDB" id="D0A7F6"/>
<name>D0A7F6_TRYB9</name>
<feature type="compositionally biased region" description="Polar residues" evidence="2">
    <location>
        <begin position="48"/>
        <end position="60"/>
    </location>
</feature>
<feature type="compositionally biased region" description="Low complexity" evidence="2">
    <location>
        <begin position="753"/>
        <end position="763"/>
    </location>
</feature>
<feature type="region of interest" description="Disordered" evidence="2">
    <location>
        <begin position="1150"/>
        <end position="1196"/>
    </location>
</feature>
<organism evidence="3 4">
    <name type="scientific">Trypanosoma brucei gambiense (strain MHOM/CI/86/DAL972)</name>
    <dbReference type="NCBI Taxonomy" id="679716"/>
    <lineage>
        <taxon>Eukaryota</taxon>
        <taxon>Discoba</taxon>
        <taxon>Euglenozoa</taxon>
        <taxon>Kinetoplastea</taxon>
        <taxon>Metakinetoplastina</taxon>
        <taxon>Trypanosomatida</taxon>
        <taxon>Trypanosomatidae</taxon>
        <taxon>Trypanosoma</taxon>
    </lineage>
</organism>
<feature type="compositionally biased region" description="Polar residues" evidence="2">
    <location>
        <begin position="150"/>
        <end position="163"/>
    </location>
</feature>
<feature type="compositionally biased region" description="Basic and acidic residues" evidence="2">
    <location>
        <begin position="33"/>
        <end position="46"/>
    </location>
</feature>
<dbReference type="GeneID" id="23867747"/>
<feature type="compositionally biased region" description="Polar residues" evidence="2">
    <location>
        <begin position="767"/>
        <end position="780"/>
    </location>
</feature>
<proteinExistence type="predicted"/>
<dbReference type="KEGG" id="tbg:TbgDal_XI7250"/>
<feature type="region of interest" description="Disordered" evidence="2">
    <location>
        <begin position="1232"/>
        <end position="1261"/>
    </location>
</feature>
<feature type="coiled-coil region" evidence="1">
    <location>
        <begin position="863"/>
        <end position="918"/>
    </location>
</feature>
<protein>
    <submittedName>
        <fullName evidence="3">Uncharacterized protein</fullName>
    </submittedName>
</protein>
<dbReference type="VEuPathDB" id="TriTrypDB:Tbg972.11.7250"/>
<gene>
    <name evidence="3" type="ORF">TbgDal_XI7250</name>
</gene>
<feature type="compositionally biased region" description="Low complexity" evidence="2">
    <location>
        <begin position="655"/>
        <end position="664"/>
    </location>
</feature>
<dbReference type="Proteomes" id="UP000002316">
    <property type="component" value="Chromosome 11"/>
</dbReference>
<feature type="compositionally biased region" description="Polar residues" evidence="2">
    <location>
        <begin position="100"/>
        <end position="112"/>
    </location>
</feature>
<feature type="region of interest" description="Disordered" evidence="2">
    <location>
        <begin position="749"/>
        <end position="788"/>
    </location>
</feature>
<feature type="region of interest" description="Disordered" evidence="2">
    <location>
        <begin position="401"/>
        <end position="453"/>
    </location>
</feature>
<dbReference type="OrthoDB" id="267482at2759"/>
<dbReference type="RefSeq" id="XP_011779871.1">
    <property type="nucleotide sequence ID" value="XM_011781569.1"/>
</dbReference>
<accession>D0A7F6</accession>
<feature type="region of interest" description="Disordered" evidence="2">
    <location>
        <begin position="1"/>
        <end position="60"/>
    </location>
</feature>
<feature type="compositionally biased region" description="Low complexity" evidence="2">
    <location>
        <begin position="1184"/>
        <end position="1195"/>
    </location>
</feature>
<evidence type="ECO:0000313" key="4">
    <source>
        <dbReference type="Proteomes" id="UP000002316"/>
    </source>
</evidence>
<feature type="region of interest" description="Disordered" evidence="2">
    <location>
        <begin position="642"/>
        <end position="675"/>
    </location>
</feature>
<feature type="region of interest" description="Disordered" evidence="2">
    <location>
        <begin position="977"/>
        <end position="1000"/>
    </location>
</feature>
<feature type="region of interest" description="Disordered" evidence="2">
    <location>
        <begin position="75"/>
        <end position="177"/>
    </location>
</feature>
<evidence type="ECO:0000256" key="1">
    <source>
        <dbReference type="SAM" id="Coils"/>
    </source>
</evidence>
<feature type="compositionally biased region" description="Low complexity" evidence="2">
    <location>
        <begin position="443"/>
        <end position="453"/>
    </location>
</feature>
<dbReference type="EMBL" id="FN554974">
    <property type="protein sequence ID" value="CBH17607.1"/>
    <property type="molecule type" value="Genomic_DNA"/>
</dbReference>
<feature type="compositionally biased region" description="Polar residues" evidence="2">
    <location>
        <begin position="403"/>
        <end position="413"/>
    </location>
</feature>
<evidence type="ECO:0000313" key="3">
    <source>
        <dbReference type="EMBL" id="CBH17607.1"/>
    </source>
</evidence>
<evidence type="ECO:0000256" key="2">
    <source>
        <dbReference type="SAM" id="MobiDB-lite"/>
    </source>
</evidence>